<name>A0ABV6NC52_9BACI</name>
<protein>
    <submittedName>
        <fullName evidence="1">DUF3866 family protein</fullName>
    </submittedName>
</protein>
<sequence length="360" mass="40516">MYKQMVTKVIDIQFENEKIQKLKTDKGSKRAILYKCLSPSVEVGADVVVNVTATDLQLGTGGWDIVREVIPVKNWSDEAVQGHIMKLRYTPIQHSVMAIESQESEYHHLFTKSFTLKGSPVWLAELHSMVPLFYFVSQEIKSGSRCCVIFDDQAGLALAMSDQLRALHQQGRFHSITVGQAFGGEFEAVTIASALQFAKNTLEADFIVISVGPGVVGTGTRFGFSGMIMSHWSHTISALEGVPIWIPRLSFADSRQRHSGLSHHTLTPLCQFTFKEAVLPIPYLEEKNRQKLMEQLESYRPYHVEHQIHFSLEDYVTEMVTHALKRARLPIQTMGRKYEDDPLFFCAVAEAIRVGLLTTG</sequence>
<comment type="caution">
    <text evidence="1">The sequence shown here is derived from an EMBL/GenBank/DDBJ whole genome shotgun (WGS) entry which is preliminary data.</text>
</comment>
<reference evidence="1 2" key="1">
    <citation type="submission" date="2024-09" db="EMBL/GenBank/DDBJ databases">
        <authorList>
            <person name="Sun Q."/>
            <person name="Mori K."/>
        </authorList>
    </citation>
    <scope>NUCLEOTIDE SEQUENCE [LARGE SCALE GENOMIC DNA]</scope>
    <source>
        <strain evidence="1 2">NCAIM B.02301</strain>
    </source>
</reference>
<evidence type="ECO:0000313" key="1">
    <source>
        <dbReference type="EMBL" id="MFC0558216.1"/>
    </source>
</evidence>
<dbReference type="EMBL" id="JBHLTR010000004">
    <property type="protein sequence ID" value="MFC0558216.1"/>
    <property type="molecule type" value="Genomic_DNA"/>
</dbReference>
<gene>
    <name evidence="1" type="ORF">ACFFH4_04035</name>
</gene>
<dbReference type="InterPro" id="IPR024479">
    <property type="entry name" value="DUF3866"/>
</dbReference>
<evidence type="ECO:0000313" key="2">
    <source>
        <dbReference type="Proteomes" id="UP001589833"/>
    </source>
</evidence>
<accession>A0ABV6NC52</accession>
<dbReference type="RefSeq" id="WP_273841099.1">
    <property type="nucleotide sequence ID" value="NZ_JAQQWT010000003.1"/>
</dbReference>
<keyword evidence="2" id="KW-1185">Reference proteome</keyword>
<organism evidence="1 2">
    <name type="scientific">Halalkalibacter alkalisediminis</name>
    <dbReference type="NCBI Taxonomy" id="935616"/>
    <lineage>
        <taxon>Bacteria</taxon>
        <taxon>Bacillati</taxon>
        <taxon>Bacillota</taxon>
        <taxon>Bacilli</taxon>
        <taxon>Bacillales</taxon>
        <taxon>Bacillaceae</taxon>
        <taxon>Halalkalibacter</taxon>
    </lineage>
</organism>
<dbReference type="Proteomes" id="UP001589833">
    <property type="component" value="Unassembled WGS sequence"/>
</dbReference>
<dbReference type="Pfam" id="PF12982">
    <property type="entry name" value="DUF3866"/>
    <property type="match status" value="1"/>
</dbReference>
<proteinExistence type="predicted"/>